<organism evidence="2 3">
    <name type="scientific">Macrococcus bovicus</name>
    <dbReference type="NCBI Taxonomy" id="69968"/>
    <lineage>
        <taxon>Bacteria</taxon>
        <taxon>Bacillati</taxon>
        <taxon>Bacillota</taxon>
        <taxon>Bacilli</taxon>
        <taxon>Bacillales</taxon>
        <taxon>Staphylococcaceae</taxon>
        <taxon>Macrococcus</taxon>
    </lineage>
</organism>
<gene>
    <name evidence="2" type="ORF">ERX55_05265</name>
</gene>
<sequence length="293" mass="34242">MIIYHSRTLIHQYLSYEMLKYRYPFGVETIDRQERMKKGYSGESLADHWLTDLFTSSSCLYLCDLRLNIDFEQLQIDSLIIFDQTVIVLEIKNYSMDLIYQNGHFYRQSGEILTSLHTQLGKIRRLMSKLIADYDSTIEVKVMPFFVNSKQQISGLLLDGDVLVPGNYQHVLAPYIASRAPRDDLARYLVSLNQANDFDRKLEIDYDSVSKGIYCERCHQPLIKKSQRQYGCSACGQVYNAHQVVSHQLKVYRYIWADRPVTTKTAYEWMDGKVCWRTLQRILANKTDESLIP</sequence>
<dbReference type="RefSeq" id="WP_133451537.1">
    <property type="nucleotide sequence ID" value="NZ_SCWF01000004.1"/>
</dbReference>
<accession>A0A4R6C043</accession>
<dbReference type="InterPro" id="IPR011528">
    <property type="entry name" value="NERD"/>
</dbReference>
<dbReference type="Pfam" id="PF08378">
    <property type="entry name" value="NERD"/>
    <property type="match status" value="1"/>
</dbReference>
<dbReference type="OrthoDB" id="2387294at2"/>
<reference evidence="2 3" key="1">
    <citation type="submission" date="2019-01" db="EMBL/GenBank/DDBJ databases">
        <title>Draft genome sequences of the type strains of six Macrococcus species.</title>
        <authorList>
            <person name="Mazhar S."/>
            <person name="Altermann E."/>
            <person name="Hill C."/>
            <person name="Mcauliffe O."/>
        </authorList>
    </citation>
    <scope>NUCLEOTIDE SEQUENCE [LARGE SCALE GENOMIC DNA]</scope>
    <source>
        <strain evidence="2 3">ATCC 51825</strain>
    </source>
</reference>
<protein>
    <submittedName>
        <fullName evidence="2">NERD domain-containing protein</fullName>
    </submittedName>
</protein>
<dbReference type="AlphaFoldDB" id="A0A4R6C043"/>
<evidence type="ECO:0000259" key="1">
    <source>
        <dbReference type="PROSITE" id="PS50965"/>
    </source>
</evidence>
<comment type="caution">
    <text evidence="2">The sequence shown here is derived from an EMBL/GenBank/DDBJ whole genome shotgun (WGS) entry which is preliminary data.</text>
</comment>
<evidence type="ECO:0000313" key="3">
    <source>
        <dbReference type="Proteomes" id="UP000294843"/>
    </source>
</evidence>
<keyword evidence="3" id="KW-1185">Reference proteome</keyword>
<evidence type="ECO:0000313" key="2">
    <source>
        <dbReference type="EMBL" id="TDM14349.1"/>
    </source>
</evidence>
<dbReference type="EMBL" id="SCWF01000004">
    <property type="protein sequence ID" value="TDM14349.1"/>
    <property type="molecule type" value="Genomic_DNA"/>
</dbReference>
<dbReference type="Proteomes" id="UP000294843">
    <property type="component" value="Unassembled WGS sequence"/>
</dbReference>
<name>A0A4R6C043_9STAP</name>
<dbReference type="PROSITE" id="PS50965">
    <property type="entry name" value="NERD"/>
    <property type="match status" value="1"/>
</dbReference>
<proteinExistence type="predicted"/>
<feature type="domain" description="NERD" evidence="1">
    <location>
        <begin position="38"/>
        <end position="153"/>
    </location>
</feature>